<dbReference type="SUPFAM" id="SSF46984">
    <property type="entry name" value="Smac/diablo"/>
    <property type="match status" value="1"/>
</dbReference>
<evidence type="ECO:0000256" key="4">
    <source>
        <dbReference type="ARBA" id="ARBA00023128"/>
    </source>
</evidence>
<dbReference type="Proteomes" id="UP001519460">
    <property type="component" value="Unassembled WGS sequence"/>
</dbReference>
<protein>
    <recommendedName>
        <fullName evidence="5">Direct IAP-binding protein with low pI</fullName>
    </recommendedName>
</protein>
<dbReference type="InterPro" id="IPR015142">
    <property type="entry name" value="Smac_DIABLO"/>
</dbReference>
<organism evidence="8 9">
    <name type="scientific">Batillaria attramentaria</name>
    <dbReference type="NCBI Taxonomy" id="370345"/>
    <lineage>
        <taxon>Eukaryota</taxon>
        <taxon>Metazoa</taxon>
        <taxon>Spiralia</taxon>
        <taxon>Lophotrochozoa</taxon>
        <taxon>Mollusca</taxon>
        <taxon>Gastropoda</taxon>
        <taxon>Caenogastropoda</taxon>
        <taxon>Sorbeoconcha</taxon>
        <taxon>Cerithioidea</taxon>
        <taxon>Batillariidae</taxon>
        <taxon>Batillaria</taxon>
    </lineage>
</organism>
<keyword evidence="9" id="KW-1185">Reference proteome</keyword>
<evidence type="ECO:0000313" key="9">
    <source>
        <dbReference type="Proteomes" id="UP001519460"/>
    </source>
</evidence>
<dbReference type="InterPro" id="IPR009062">
    <property type="entry name" value="Smac/DIABLO-like_sf"/>
</dbReference>
<dbReference type="GO" id="GO:0006915">
    <property type="term" value="P:apoptotic process"/>
    <property type="evidence" value="ECO:0007669"/>
    <property type="project" value="UniProtKB-KW"/>
</dbReference>
<evidence type="ECO:0000256" key="1">
    <source>
        <dbReference type="ARBA" id="ARBA00004173"/>
    </source>
</evidence>
<gene>
    <name evidence="8" type="ORF">BaRGS_00022324</name>
</gene>
<dbReference type="Gene3D" id="1.20.58.70">
    <property type="match status" value="1"/>
</dbReference>
<comment type="caution">
    <text evidence="8">The sequence shown here is derived from an EMBL/GenBank/DDBJ whole genome shotgun (WGS) entry which is preliminary data.</text>
</comment>
<feature type="coiled-coil region" evidence="7">
    <location>
        <begin position="197"/>
        <end position="224"/>
    </location>
</feature>
<dbReference type="GO" id="GO:0005739">
    <property type="term" value="C:mitochondrion"/>
    <property type="evidence" value="ECO:0007669"/>
    <property type="project" value="UniProtKB-SubCell"/>
</dbReference>
<evidence type="ECO:0000256" key="6">
    <source>
        <dbReference type="ARBA" id="ARBA00046319"/>
    </source>
</evidence>
<comment type="subcellular location">
    <subcellularLocation>
        <location evidence="1">Mitochondrion</location>
    </subcellularLocation>
</comment>
<keyword evidence="4" id="KW-0496">Mitochondrion</keyword>
<dbReference type="PANTHER" id="PTHR32247">
    <property type="entry name" value="DIABLO HOMOLOG, MITOCHONDRIAL"/>
    <property type="match status" value="1"/>
</dbReference>
<sequence length="262" mass="29790">MRNCREGTLLTSDKMALYMVNRRLLAGCQRCGAFISARIRNVATNNPRIQRRRCFVTGSALFAYCQSRNKLDLPEPDPGKLTQEYLLKSSSARTADSVSAILSQTARALIDAEEKYREVVKALIQLTEHHLTVLGSVEEEHIWDVILEARQRAEKFNERRKDLDLLFSCVQKLVDSSAEVAFLTGANFSSTSLGERLHNAQRHVDSAKAESHRAEEDLRKVQAKSVKIIADHAEAEKKRKKDENDDNWNEDKEIIDLFDEDS</sequence>
<evidence type="ECO:0000256" key="2">
    <source>
        <dbReference type="ARBA" id="ARBA00022703"/>
    </source>
</evidence>
<evidence type="ECO:0000256" key="3">
    <source>
        <dbReference type="ARBA" id="ARBA00022946"/>
    </source>
</evidence>
<comment type="similarity">
    <text evidence="6">Belongs to the Smac/DIABLO protein family.</text>
</comment>
<keyword evidence="7" id="KW-0175">Coiled coil</keyword>
<dbReference type="AlphaFoldDB" id="A0ABD0KHD3"/>
<reference evidence="8 9" key="1">
    <citation type="journal article" date="2023" name="Sci. Data">
        <title>Genome assembly of the Korean intertidal mud-creeper Batillaria attramentaria.</title>
        <authorList>
            <person name="Patra A.K."/>
            <person name="Ho P.T."/>
            <person name="Jun S."/>
            <person name="Lee S.J."/>
            <person name="Kim Y."/>
            <person name="Won Y.J."/>
        </authorList>
    </citation>
    <scope>NUCLEOTIDE SEQUENCE [LARGE SCALE GENOMIC DNA]</scope>
    <source>
        <strain evidence="8">Wonlab-2016</strain>
    </source>
</reference>
<keyword evidence="3" id="KW-0809">Transit peptide</keyword>
<dbReference type="Pfam" id="PF09057">
    <property type="entry name" value="Smac_DIABLO"/>
    <property type="match status" value="1"/>
</dbReference>
<evidence type="ECO:0000313" key="8">
    <source>
        <dbReference type="EMBL" id="KAK7486400.1"/>
    </source>
</evidence>
<accession>A0ABD0KHD3</accession>
<dbReference type="EMBL" id="JACVVK020000179">
    <property type="protein sequence ID" value="KAK7486400.1"/>
    <property type="molecule type" value="Genomic_DNA"/>
</dbReference>
<keyword evidence="2" id="KW-0053">Apoptosis</keyword>
<evidence type="ECO:0000256" key="5">
    <source>
        <dbReference type="ARBA" id="ARBA00033049"/>
    </source>
</evidence>
<name>A0ABD0KHD3_9CAEN</name>
<dbReference type="PANTHER" id="PTHR32247:SF3">
    <property type="entry name" value="DIABLO IAP-BINDING MITOCHONDRIAL PROTEIN"/>
    <property type="match status" value="1"/>
</dbReference>
<proteinExistence type="inferred from homology"/>
<evidence type="ECO:0000256" key="7">
    <source>
        <dbReference type="SAM" id="Coils"/>
    </source>
</evidence>